<feature type="compositionally biased region" description="Acidic residues" evidence="3">
    <location>
        <begin position="783"/>
        <end position="795"/>
    </location>
</feature>
<feature type="compositionally biased region" description="Basic and acidic residues" evidence="3">
    <location>
        <begin position="691"/>
        <end position="700"/>
    </location>
</feature>
<feature type="compositionally biased region" description="Low complexity" evidence="3">
    <location>
        <begin position="701"/>
        <end position="711"/>
    </location>
</feature>
<dbReference type="EMBL" id="PGCI01000070">
    <property type="protein sequence ID" value="PLW43256.1"/>
    <property type="molecule type" value="Genomic_DNA"/>
</dbReference>
<feature type="compositionally biased region" description="Polar residues" evidence="3">
    <location>
        <begin position="958"/>
        <end position="969"/>
    </location>
</feature>
<evidence type="ECO:0000256" key="2">
    <source>
        <dbReference type="SAM" id="Coils"/>
    </source>
</evidence>
<comment type="caution">
    <text evidence="4">The sequence shown here is derived from an EMBL/GenBank/DDBJ whole genome shotgun (WGS) entry which is preliminary data.</text>
</comment>
<feature type="compositionally biased region" description="Polar residues" evidence="3">
    <location>
        <begin position="1"/>
        <end position="19"/>
    </location>
</feature>
<reference evidence="4 5" key="1">
    <citation type="submission" date="2017-11" db="EMBL/GenBank/DDBJ databases">
        <title>De novo assembly and phasing of dikaryotic genomes from two isolates of Puccinia coronata f. sp. avenae, the causal agent of oat crown rust.</title>
        <authorList>
            <person name="Miller M.E."/>
            <person name="Zhang Y."/>
            <person name="Omidvar V."/>
            <person name="Sperschneider J."/>
            <person name="Schwessinger B."/>
            <person name="Raley C."/>
            <person name="Palmer J.M."/>
            <person name="Garnica D."/>
            <person name="Upadhyaya N."/>
            <person name="Rathjen J."/>
            <person name="Taylor J.M."/>
            <person name="Park R.F."/>
            <person name="Dodds P.N."/>
            <person name="Hirsch C.D."/>
            <person name="Kianian S.F."/>
            <person name="Figueroa M."/>
        </authorList>
    </citation>
    <scope>NUCLEOTIDE SEQUENCE [LARGE SCALE GENOMIC DNA]</scope>
    <source>
        <strain evidence="4">12SD80</strain>
    </source>
</reference>
<feature type="region of interest" description="Disordered" evidence="3">
    <location>
        <begin position="691"/>
        <end position="800"/>
    </location>
</feature>
<gene>
    <name evidence="4" type="ORF">PCASD_06980</name>
</gene>
<feature type="compositionally biased region" description="Polar residues" evidence="3">
    <location>
        <begin position="718"/>
        <end position="735"/>
    </location>
</feature>
<keyword evidence="1 2" id="KW-0175">Coiled coil</keyword>
<feature type="compositionally biased region" description="Polar residues" evidence="3">
    <location>
        <begin position="431"/>
        <end position="441"/>
    </location>
</feature>
<evidence type="ECO:0000313" key="5">
    <source>
        <dbReference type="Proteomes" id="UP000235392"/>
    </source>
</evidence>
<accession>A0A2N5V024</accession>
<feature type="compositionally biased region" description="Low complexity" evidence="3">
    <location>
        <begin position="313"/>
        <end position="336"/>
    </location>
</feature>
<feature type="region of interest" description="Disordered" evidence="3">
    <location>
        <begin position="882"/>
        <end position="969"/>
    </location>
</feature>
<feature type="coiled-coil region" evidence="2">
    <location>
        <begin position="382"/>
        <end position="416"/>
    </location>
</feature>
<sequence>MPSSQQPDKQLTDSPLSQLTKEEQQQQHEPIQQEITHEWVEAKTREELENLLLAADRVIRERERDLGIAASIGKSLLENNIALRARQEKLLAQVESASDSSPPLPPPSHHHHHHHQHAQQLQDITNRSEYIEARPPPSPSDQHTLPFELTQSSTQPDQQRTHPNHHHQAEQQRDTPFNSAARLPYCLRPESSPRSSISSVSSNPEQLADLQAETAESELEGRKRLRKLVKELETLRADLRQTEERNALLEEERINQLQQQDQNVGNMVDEIVGDMKRVMMEDNELKMKTPAKSTANFTTTSLTPLLEQITPTHSSLSLSPADLPDSHSSSLGSPSPTRFKISHLSRSSLNFQSSPQERALVSQLLNKIAELKEGQSTFDHEREEMKAKLSKAREEVEHLQLMVEDAESELQQVRQLGWDDRRGMIEWEGETNPQQSRQSAKTTRKASGNRMMINQSRKAKKRHWPAPEHQPGSIGSDISVPSPTRHRYSDSTQVSPEKLSQYAQLGRLHISSVASFQSLNEDDGSIRLLDKSTSATPLRTLLSEIGGLSPEEEFSPEGRSPSIDVHQPHQADKKYGAIDHSRRPTYNELQRAVAEIPVRWADDDQPTSSLRSMKGGSHPLTKGRKRDSNEWLYNNVSTTSSAGGYQLDSWTATSSATLGLMSTTSRPKGNMDLLLRQRRLLIQSRRREELGDGYRMREDSQSSTLSSSTTTIGRMSPSERTTTTKSEASAQMAQRRTSRRQEALRRLGIPSSTDTCSYNSEEESERGGPGRRMRKRGTAGPAGEEEEDEKEENEEDRPAQEAEWNYIDATDHDHRAQGASGTDYFPISLRARHAPGMMVGRLQAKGAGWGTFVYQWMKLVSVVGLAVGWAVWQGPRSAMEDDYPFAPHHQLPSSHDHDPDADDHGDGDPHHPTPPATQRLTIEHHPSILPRSSLANGSPQISHDHPLPDSSCARSHARSATGSDGSSAH</sequence>
<dbReference type="InterPro" id="IPR051149">
    <property type="entry name" value="Spindly/BICDR_Dynein_Adapter"/>
</dbReference>
<name>A0A2N5V024_9BASI</name>
<feature type="region of interest" description="Disordered" evidence="3">
    <location>
        <begin position="428"/>
        <end position="495"/>
    </location>
</feature>
<feature type="region of interest" description="Disordered" evidence="3">
    <location>
        <begin position="311"/>
        <end position="338"/>
    </location>
</feature>
<dbReference type="AlphaFoldDB" id="A0A2N5V024"/>
<feature type="compositionally biased region" description="Polar residues" evidence="3">
    <location>
        <begin position="750"/>
        <end position="759"/>
    </location>
</feature>
<organism evidence="4 5">
    <name type="scientific">Puccinia coronata f. sp. avenae</name>
    <dbReference type="NCBI Taxonomy" id="200324"/>
    <lineage>
        <taxon>Eukaryota</taxon>
        <taxon>Fungi</taxon>
        <taxon>Dikarya</taxon>
        <taxon>Basidiomycota</taxon>
        <taxon>Pucciniomycotina</taxon>
        <taxon>Pucciniomycetes</taxon>
        <taxon>Pucciniales</taxon>
        <taxon>Pucciniaceae</taxon>
        <taxon>Puccinia</taxon>
    </lineage>
</organism>
<feature type="region of interest" description="Disordered" evidence="3">
    <location>
        <begin position="549"/>
        <end position="569"/>
    </location>
</feature>
<dbReference type="PANTHER" id="PTHR32123">
    <property type="entry name" value="BICD FAMILY-LIKE CARGO ADAPTER"/>
    <property type="match status" value="1"/>
</dbReference>
<evidence type="ECO:0000256" key="3">
    <source>
        <dbReference type="SAM" id="MobiDB-lite"/>
    </source>
</evidence>
<evidence type="ECO:0000313" key="4">
    <source>
        <dbReference type="EMBL" id="PLW43256.1"/>
    </source>
</evidence>
<feature type="region of interest" description="Disordered" evidence="3">
    <location>
        <begin position="1"/>
        <end position="32"/>
    </location>
</feature>
<evidence type="ECO:0000256" key="1">
    <source>
        <dbReference type="ARBA" id="ARBA00023054"/>
    </source>
</evidence>
<feature type="compositionally biased region" description="Basic and acidic residues" evidence="3">
    <location>
        <begin position="894"/>
        <end position="911"/>
    </location>
</feature>
<dbReference type="PANTHER" id="PTHR32123:SF9">
    <property type="entry name" value="PROTEIN SPINDLY"/>
    <property type="match status" value="1"/>
</dbReference>
<proteinExistence type="predicted"/>
<feature type="compositionally biased region" description="Low complexity" evidence="3">
    <location>
        <begin position="192"/>
        <end position="202"/>
    </location>
</feature>
<feature type="coiled-coil region" evidence="2">
    <location>
        <begin position="222"/>
        <end position="260"/>
    </location>
</feature>
<feature type="compositionally biased region" description="Polar residues" evidence="3">
    <location>
        <begin position="149"/>
        <end position="158"/>
    </location>
</feature>
<feature type="region of interest" description="Disordered" evidence="3">
    <location>
        <begin position="92"/>
        <end position="207"/>
    </location>
</feature>
<dbReference type="Proteomes" id="UP000235392">
    <property type="component" value="Unassembled WGS sequence"/>
</dbReference>
<feature type="region of interest" description="Disordered" evidence="3">
    <location>
        <begin position="603"/>
        <end position="625"/>
    </location>
</feature>
<protein>
    <submittedName>
        <fullName evidence="4">Uncharacterized protein</fullName>
    </submittedName>
</protein>
<feature type="compositionally biased region" description="Basic residues" evidence="3">
    <location>
        <begin position="108"/>
        <end position="117"/>
    </location>
</feature>